<evidence type="ECO:0000259" key="11">
    <source>
        <dbReference type="PROSITE" id="PS50893"/>
    </source>
</evidence>
<keyword evidence="5" id="KW-0547">Nucleotide-binding</keyword>
<evidence type="ECO:0000313" key="12">
    <source>
        <dbReference type="EMBL" id="MFF4526614.1"/>
    </source>
</evidence>
<dbReference type="InterPro" id="IPR003439">
    <property type="entry name" value="ABC_transporter-like_ATP-bd"/>
</dbReference>
<feature type="region of interest" description="Disordered" evidence="9">
    <location>
        <begin position="676"/>
        <end position="706"/>
    </location>
</feature>
<feature type="transmembrane region" description="Helical" evidence="10">
    <location>
        <begin position="99"/>
        <end position="122"/>
    </location>
</feature>
<evidence type="ECO:0000256" key="5">
    <source>
        <dbReference type="ARBA" id="ARBA00022741"/>
    </source>
</evidence>
<feature type="transmembrane region" description="Helical" evidence="10">
    <location>
        <begin position="177"/>
        <end position="204"/>
    </location>
</feature>
<evidence type="ECO:0000256" key="7">
    <source>
        <dbReference type="ARBA" id="ARBA00022989"/>
    </source>
</evidence>
<feature type="transmembrane region" description="Helical" evidence="10">
    <location>
        <begin position="134"/>
        <end position="157"/>
    </location>
</feature>
<sequence length="984" mass="102046">MTSRDTMAGLLRRLPARSRLPLGCGAVLALGLPFAHALGYATPPYVMVLGAIIGIGYGLLGVCLVLVFRTSRVINFALPQIGIFAAASLPVFVQVAGLPYWPAFALSAMVGFAASALVNLGVVRRLAKAPRGMVTAATIGAGVLLSGGAGQLLQFTYDAGGNLREPTLPAGLPQFSIGPLLVTQSYTGLLVIGPLLVAALTVFLTRSRYGVAIRAVACNPDAARMAGISEVRMSTLAWGIAGSIAAVTTILTAAPSANSSTTAPVLLLPALGAAVVGAMQNLSRAMAAGIFLGMVQQVVLWKDPDSHAAEVVVFVVLLVALMMQPRAGGRAEAKGSWVGVAAMPPLPPDLARLWPVRHGSKLVLLAVAGALIGFGLTSGAQAVNVTVILSGAMVATSAGILTSLAGELTLGQYAVAGIGGVASYYVVEHTASFPLGLLAAAVAAGACALVLGLPALRSRGLMVTVTTLGFAMLASDVILPHSWLLGDGVTPAQPIVAGHTLSAGQPYLWYATLVFCLVLLLAHNVWRGGFGRLLRAVRDNESAARTFTVRPTRVRIQAFAVAGLLAGLGGAVYAHFQLTLDAATFPPQLSIGVALALIVGGLSSFSGALIGSLWVIGAPLLLPDSGLASTATTTGVLVVALCLPGGLVSLLRPVRDWTAARIGLLYGIPLTAAPPAHHHTAQAGDGRRTAPSGRPTPSRPQPPVLRMADVEDRVPGQVLLRADGLVKSFGGVSAVRGVTLDVLEGETLGLIGPNGAGKTTTFEMLSGFVVPDGGTVQFAGSDITGLAPEQRARRGLIRSFQDSSLFTTMTVREVLALTLERQHQTPVTASVLGMDRTARRRRAVADELIDYFGLGDYRGRTIHELSTGTRRITELACMMSLRPRLLLLDEPSAGIAQRETEALGVMLRNLKKDFDFTLVVIEHDIPLVMALADRVAVMADGQVMCCGTGPEIRADQRVADAYLGGSVTAIERSEHTVPTSFTAT</sequence>
<evidence type="ECO:0000256" key="1">
    <source>
        <dbReference type="ARBA" id="ARBA00004651"/>
    </source>
</evidence>
<evidence type="ECO:0000256" key="4">
    <source>
        <dbReference type="ARBA" id="ARBA00022692"/>
    </source>
</evidence>
<feature type="transmembrane region" description="Helical" evidence="10">
    <location>
        <begin position="558"/>
        <end position="576"/>
    </location>
</feature>
<dbReference type="RefSeq" id="WP_351084840.1">
    <property type="nucleotide sequence ID" value="NZ_JBEOZG010000028.1"/>
</dbReference>
<evidence type="ECO:0000256" key="6">
    <source>
        <dbReference type="ARBA" id="ARBA00022840"/>
    </source>
</evidence>
<organism evidence="12 13">
    <name type="scientific">Streptomyces bluensis</name>
    <dbReference type="NCBI Taxonomy" id="33897"/>
    <lineage>
        <taxon>Bacteria</taxon>
        <taxon>Bacillati</taxon>
        <taxon>Actinomycetota</taxon>
        <taxon>Actinomycetes</taxon>
        <taxon>Kitasatosporales</taxon>
        <taxon>Streptomycetaceae</taxon>
        <taxon>Streptomyces</taxon>
    </lineage>
</organism>
<dbReference type="Gene3D" id="3.40.50.300">
    <property type="entry name" value="P-loop containing nucleotide triphosphate hydrolases"/>
    <property type="match status" value="1"/>
</dbReference>
<evidence type="ECO:0000256" key="2">
    <source>
        <dbReference type="ARBA" id="ARBA00022448"/>
    </source>
</evidence>
<dbReference type="GO" id="GO:0005524">
    <property type="term" value="F:ATP binding"/>
    <property type="evidence" value="ECO:0007669"/>
    <property type="project" value="UniProtKB-KW"/>
</dbReference>
<dbReference type="InterPro" id="IPR027417">
    <property type="entry name" value="P-loop_NTPase"/>
</dbReference>
<feature type="transmembrane region" description="Helical" evidence="10">
    <location>
        <begin position="307"/>
        <end position="324"/>
    </location>
</feature>
<dbReference type="PANTHER" id="PTHR45772:SF10">
    <property type="entry name" value="LIPOPOLYSACCHARIDE EXPORT SYSTEM ATP-BINDING PROTEIN LPTB"/>
    <property type="match status" value="1"/>
</dbReference>
<feature type="transmembrane region" description="Helical" evidence="10">
    <location>
        <begin position="460"/>
        <end position="479"/>
    </location>
</feature>
<protein>
    <submittedName>
        <fullName evidence="12">ATP-binding cassette domain-containing protein</fullName>
    </submittedName>
</protein>
<reference evidence="12 13" key="1">
    <citation type="submission" date="2024-10" db="EMBL/GenBank/DDBJ databases">
        <title>The Natural Products Discovery Center: Release of the First 8490 Sequenced Strains for Exploring Actinobacteria Biosynthetic Diversity.</title>
        <authorList>
            <person name="Kalkreuter E."/>
            <person name="Kautsar S.A."/>
            <person name="Yang D."/>
            <person name="Bader C.D."/>
            <person name="Teijaro C.N."/>
            <person name="Fluegel L."/>
            <person name="Davis C.M."/>
            <person name="Simpson J.R."/>
            <person name="Lauterbach L."/>
            <person name="Steele A.D."/>
            <person name="Gui C."/>
            <person name="Meng S."/>
            <person name="Li G."/>
            <person name="Viehrig K."/>
            <person name="Ye F."/>
            <person name="Su P."/>
            <person name="Kiefer A.F."/>
            <person name="Nichols A."/>
            <person name="Cepeda A.J."/>
            <person name="Yan W."/>
            <person name="Fan B."/>
            <person name="Jiang Y."/>
            <person name="Adhikari A."/>
            <person name="Zheng C.-J."/>
            <person name="Schuster L."/>
            <person name="Cowan T.M."/>
            <person name="Smanski M.J."/>
            <person name="Chevrette M.G."/>
            <person name="De Carvalho L.P.S."/>
            <person name="Shen B."/>
        </authorList>
    </citation>
    <scope>NUCLEOTIDE SEQUENCE [LARGE SCALE GENOMIC DNA]</scope>
    <source>
        <strain evidence="12 13">NPDC001390</strain>
    </source>
</reference>
<keyword evidence="7 10" id="KW-1133">Transmembrane helix</keyword>
<dbReference type="EMBL" id="JBIAWJ010000027">
    <property type="protein sequence ID" value="MFF4526614.1"/>
    <property type="molecule type" value="Genomic_DNA"/>
</dbReference>
<feature type="transmembrane region" description="Helical" evidence="10">
    <location>
        <begin position="433"/>
        <end position="453"/>
    </location>
</feature>
<comment type="caution">
    <text evidence="12">The sequence shown here is derived from an EMBL/GenBank/DDBJ whole genome shotgun (WGS) entry which is preliminary data.</text>
</comment>
<evidence type="ECO:0000256" key="3">
    <source>
        <dbReference type="ARBA" id="ARBA00022475"/>
    </source>
</evidence>
<dbReference type="CDD" id="cd06581">
    <property type="entry name" value="TM_PBP1_LivM_like"/>
    <property type="match status" value="1"/>
</dbReference>
<keyword evidence="6 12" id="KW-0067">ATP-binding</keyword>
<dbReference type="CDD" id="cd06582">
    <property type="entry name" value="TM_PBP1_LivH_like"/>
    <property type="match status" value="1"/>
</dbReference>
<dbReference type="InterPro" id="IPR043428">
    <property type="entry name" value="LivM-like"/>
</dbReference>
<accession>A0ABW6UTM8</accession>
<dbReference type="SMART" id="SM00382">
    <property type="entry name" value="AAA"/>
    <property type="match status" value="1"/>
</dbReference>
<keyword evidence="13" id="KW-1185">Reference proteome</keyword>
<proteinExistence type="predicted"/>
<feature type="transmembrane region" description="Helical" evidence="10">
    <location>
        <begin position="47"/>
        <end position="68"/>
    </location>
</feature>
<gene>
    <name evidence="12" type="ORF">ACFY1D_35070</name>
</gene>
<dbReference type="SUPFAM" id="SSF52540">
    <property type="entry name" value="P-loop containing nucleoside triphosphate hydrolases"/>
    <property type="match status" value="1"/>
</dbReference>
<keyword evidence="4 10" id="KW-0812">Transmembrane</keyword>
<feature type="transmembrane region" description="Helical" evidence="10">
    <location>
        <begin position="235"/>
        <end position="254"/>
    </location>
</feature>
<keyword evidence="8 10" id="KW-0472">Membrane</keyword>
<dbReference type="Pfam" id="PF00005">
    <property type="entry name" value="ABC_tran"/>
    <property type="match status" value="1"/>
</dbReference>
<feature type="transmembrane region" description="Helical" evidence="10">
    <location>
        <begin position="588"/>
        <end position="615"/>
    </location>
</feature>
<evidence type="ECO:0000256" key="8">
    <source>
        <dbReference type="ARBA" id="ARBA00023136"/>
    </source>
</evidence>
<evidence type="ECO:0000256" key="10">
    <source>
        <dbReference type="SAM" id="Phobius"/>
    </source>
</evidence>
<feature type="transmembrane region" description="Helical" evidence="10">
    <location>
        <begin position="627"/>
        <end position="651"/>
    </location>
</feature>
<name>A0ABW6UTM8_9ACTN</name>
<comment type="subcellular location">
    <subcellularLocation>
        <location evidence="1">Cell membrane</location>
        <topology evidence="1">Multi-pass membrane protein</topology>
    </subcellularLocation>
</comment>
<dbReference type="PROSITE" id="PS50893">
    <property type="entry name" value="ABC_TRANSPORTER_2"/>
    <property type="match status" value="1"/>
</dbReference>
<keyword evidence="2" id="KW-0813">Transport</keyword>
<keyword evidence="3" id="KW-1003">Cell membrane</keyword>
<dbReference type="InterPro" id="IPR051120">
    <property type="entry name" value="ABC_AA/LPS_Transport"/>
</dbReference>
<dbReference type="InterPro" id="IPR003593">
    <property type="entry name" value="AAA+_ATPase"/>
</dbReference>
<feature type="transmembrane region" description="Helical" evidence="10">
    <location>
        <begin position="73"/>
        <end position="93"/>
    </location>
</feature>
<feature type="transmembrane region" description="Helical" evidence="10">
    <location>
        <begin position="386"/>
        <end position="405"/>
    </location>
</feature>
<feature type="transmembrane region" description="Helical" evidence="10">
    <location>
        <begin position="507"/>
        <end position="526"/>
    </location>
</feature>
<feature type="domain" description="ABC transporter" evidence="11">
    <location>
        <begin position="720"/>
        <end position="965"/>
    </location>
</feature>
<dbReference type="InterPro" id="IPR001851">
    <property type="entry name" value="ABC_transp_permease"/>
</dbReference>
<evidence type="ECO:0000313" key="13">
    <source>
        <dbReference type="Proteomes" id="UP001602058"/>
    </source>
</evidence>
<evidence type="ECO:0000256" key="9">
    <source>
        <dbReference type="SAM" id="MobiDB-lite"/>
    </source>
</evidence>
<dbReference type="Pfam" id="PF02653">
    <property type="entry name" value="BPD_transp_2"/>
    <property type="match status" value="2"/>
</dbReference>
<feature type="transmembrane region" description="Helical" evidence="10">
    <location>
        <begin position="362"/>
        <end position="380"/>
    </location>
</feature>
<dbReference type="PANTHER" id="PTHR45772">
    <property type="entry name" value="CONSERVED COMPONENT OF ABC TRANSPORTER FOR NATURAL AMINO ACIDS-RELATED"/>
    <property type="match status" value="1"/>
</dbReference>
<dbReference type="Proteomes" id="UP001602058">
    <property type="component" value="Unassembled WGS sequence"/>
</dbReference>